<proteinExistence type="inferred from homology"/>
<feature type="domain" description="PhoU" evidence="2">
    <location>
        <begin position="196"/>
        <end position="225"/>
    </location>
</feature>
<dbReference type="Gene3D" id="1.20.58.220">
    <property type="entry name" value="Phosphate transport system protein phou homolog 2, domain 2"/>
    <property type="match status" value="1"/>
</dbReference>
<keyword evidence="1" id="KW-0813">Transport</keyword>
<dbReference type="PANTHER" id="PTHR42930">
    <property type="entry name" value="PHOSPHATE-SPECIFIC TRANSPORT SYSTEM ACCESSORY PROTEIN PHOU"/>
    <property type="match status" value="1"/>
</dbReference>
<feature type="domain" description="PhoU" evidence="2">
    <location>
        <begin position="18"/>
        <end position="103"/>
    </location>
</feature>
<dbReference type="PANTHER" id="PTHR42930:SF3">
    <property type="entry name" value="PHOSPHATE-SPECIFIC TRANSPORT SYSTEM ACCESSORY PROTEIN PHOU"/>
    <property type="match status" value="1"/>
</dbReference>
<dbReference type="InterPro" id="IPR038078">
    <property type="entry name" value="PhoU-like_sf"/>
</dbReference>
<comment type="caution">
    <text evidence="3">The sequence shown here is derived from an EMBL/GenBank/DDBJ whole genome shotgun (WGS) entry which is preliminary data.</text>
</comment>
<dbReference type="GO" id="GO:0045936">
    <property type="term" value="P:negative regulation of phosphate metabolic process"/>
    <property type="evidence" value="ECO:0007669"/>
    <property type="project" value="InterPro"/>
</dbReference>
<accession>M0DN01</accession>
<keyword evidence="1" id="KW-0963">Cytoplasm</keyword>
<dbReference type="GO" id="GO:0030643">
    <property type="term" value="P:intracellular phosphate ion homeostasis"/>
    <property type="evidence" value="ECO:0007669"/>
    <property type="project" value="InterPro"/>
</dbReference>
<sequence>MPRENYRDRLDDLREGVVEMGETVCDRLDDAVEAAVSGDDDLARSVIEGDHEVNETYLALEDECTELLALQQPVAGDLRLVAASFKIITDLERVADLATNLADYGGPDGGVHPAVDVRRLGEAAREMVADAVAAYAARDPDACRDIAARDDDFDERCRRASEAVVRELLEADRARTEARDADGDADGGATDDEALEASLDEVSQALLAVRDLERIADHAVNIAARTLYMVENDDELIY</sequence>
<evidence type="ECO:0000313" key="4">
    <source>
        <dbReference type="Proteomes" id="UP000011523"/>
    </source>
</evidence>
<dbReference type="Pfam" id="PF01895">
    <property type="entry name" value="PhoU"/>
    <property type="match status" value="3"/>
</dbReference>
<dbReference type="SUPFAM" id="SSF109755">
    <property type="entry name" value="PhoU-like"/>
    <property type="match status" value="2"/>
</dbReference>
<keyword evidence="1" id="KW-0592">Phosphate transport</keyword>
<evidence type="ECO:0000259" key="2">
    <source>
        <dbReference type="Pfam" id="PF01895"/>
    </source>
</evidence>
<reference evidence="3 4" key="1">
    <citation type="journal article" date="2014" name="PLoS Genet.">
        <title>Phylogenetically driven sequencing of extremely halophilic archaea reveals strategies for static and dynamic osmo-response.</title>
        <authorList>
            <person name="Becker E.A."/>
            <person name="Seitzer P.M."/>
            <person name="Tritt A."/>
            <person name="Larsen D."/>
            <person name="Krusor M."/>
            <person name="Yao A.I."/>
            <person name="Wu D."/>
            <person name="Madern D."/>
            <person name="Eisen J.A."/>
            <person name="Darling A.E."/>
            <person name="Facciotti M.T."/>
        </authorList>
    </citation>
    <scope>NUCLEOTIDE SEQUENCE [LARGE SCALE GENOMIC DNA]</scope>
    <source>
        <strain evidence="3 4">DSM 14210</strain>
    </source>
</reference>
<dbReference type="PIRSF" id="PIRSF003107">
    <property type="entry name" value="PhoU"/>
    <property type="match status" value="1"/>
</dbReference>
<dbReference type="GO" id="GO:0006817">
    <property type="term" value="P:phosphate ion transport"/>
    <property type="evidence" value="ECO:0007669"/>
    <property type="project" value="UniProtKB-KW"/>
</dbReference>
<dbReference type="GO" id="GO:0005737">
    <property type="term" value="C:cytoplasm"/>
    <property type="evidence" value="ECO:0007669"/>
    <property type="project" value="UniProtKB-SubCell"/>
</dbReference>
<comment type="subcellular location">
    <subcellularLocation>
        <location evidence="1">Cytoplasm</location>
    </subcellularLocation>
</comment>
<organism evidence="3 4">
    <name type="scientific">Halorubrum tebenquichense DSM 14210</name>
    <dbReference type="NCBI Taxonomy" id="1227485"/>
    <lineage>
        <taxon>Archaea</taxon>
        <taxon>Methanobacteriati</taxon>
        <taxon>Methanobacteriota</taxon>
        <taxon>Stenosarchaea group</taxon>
        <taxon>Halobacteria</taxon>
        <taxon>Halobacteriales</taxon>
        <taxon>Haloferacaceae</taxon>
        <taxon>Halorubrum</taxon>
    </lineage>
</organism>
<comment type="subunit">
    <text evidence="1">Homodimer.</text>
</comment>
<protein>
    <recommendedName>
        <fullName evidence="1">Phosphate-specific transport system accessory protein PhoU</fullName>
    </recommendedName>
</protein>
<name>M0DN01_9EURY</name>
<dbReference type="AlphaFoldDB" id="M0DN01"/>
<keyword evidence="4" id="KW-1185">Reference proteome</keyword>
<comment type="function">
    <text evidence="1">Plays a role in the regulation of phosphate uptake.</text>
</comment>
<evidence type="ECO:0000256" key="1">
    <source>
        <dbReference type="PIRNR" id="PIRNR003107"/>
    </source>
</evidence>
<gene>
    <name evidence="3" type="ORF">C472_09893</name>
</gene>
<evidence type="ECO:0000313" key="3">
    <source>
        <dbReference type="EMBL" id="ELZ36865.1"/>
    </source>
</evidence>
<feature type="domain" description="PhoU" evidence="2">
    <location>
        <begin position="117"/>
        <end position="174"/>
    </location>
</feature>
<dbReference type="RefSeq" id="WP_006629642.1">
    <property type="nucleotide sequence ID" value="NZ_AOJD01000051.1"/>
</dbReference>
<dbReference type="EMBL" id="AOJD01000051">
    <property type="protein sequence ID" value="ELZ36865.1"/>
    <property type="molecule type" value="Genomic_DNA"/>
</dbReference>
<comment type="similarity">
    <text evidence="1">Belongs to the PhoU family.</text>
</comment>
<dbReference type="InterPro" id="IPR026022">
    <property type="entry name" value="PhoU_dom"/>
</dbReference>
<dbReference type="Proteomes" id="UP000011523">
    <property type="component" value="Unassembled WGS sequence"/>
</dbReference>
<dbReference type="OrthoDB" id="7738at2157"/>
<dbReference type="InterPro" id="IPR028366">
    <property type="entry name" value="PhoU"/>
</dbReference>
<dbReference type="PATRIC" id="fig|1227485.3.peg.1925"/>